<proteinExistence type="inferred from homology"/>
<dbReference type="CDD" id="cd00854">
    <property type="entry name" value="NagA"/>
    <property type="match status" value="1"/>
</dbReference>
<feature type="binding site" evidence="8">
    <location>
        <position position="227"/>
    </location>
    <ligand>
        <name>Zn(2+)</name>
        <dbReference type="ChEBI" id="CHEBI:29105"/>
    </ligand>
</feature>
<keyword evidence="2 8" id="KW-0479">Metal-binding</keyword>
<comment type="caution">
    <text evidence="10">The sequence shown here is derived from an EMBL/GenBank/DDBJ whole genome shotgun (WGS) entry which is preliminary data.</text>
</comment>
<feature type="binding site" evidence="7">
    <location>
        <position position="151"/>
    </location>
    <ligand>
        <name>substrate</name>
    </ligand>
</feature>
<dbReference type="InterPro" id="IPR032466">
    <property type="entry name" value="Metal_Hydrolase"/>
</dbReference>
<feature type="binding site" evidence="8">
    <location>
        <position position="140"/>
    </location>
    <ligand>
        <name>Zn(2+)</name>
        <dbReference type="ChEBI" id="CHEBI:29105"/>
    </ligand>
</feature>
<protein>
    <submittedName>
        <fullName evidence="10">N-acetylglucosamine-6-phosphate deacetylase</fullName>
        <ecNumber evidence="10">3.5.1.25</ecNumber>
    </submittedName>
</protein>
<name>A0A942SX74_9BACI</name>
<feature type="binding site" evidence="7">
    <location>
        <begin position="318"/>
        <end position="320"/>
    </location>
    <ligand>
        <name>substrate</name>
    </ligand>
</feature>
<feature type="binding site" evidence="7">
    <location>
        <position position="262"/>
    </location>
    <ligand>
        <name>substrate</name>
    </ligand>
</feature>
<organism evidence="10">
    <name type="scientific">Neobacillus citreus</name>
    <dbReference type="NCBI Taxonomy" id="2833578"/>
    <lineage>
        <taxon>Bacteria</taxon>
        <taxon>Bacillati</taxon>
        <taxon>Bacillota</taxon>
        <taxon>Bacilli</taxon>
        <taxon>Bacillales</taxon>
        <taxon>Bacillaceae</taxon>
        <taxon>Neobacillus</taxon>
    </lineage>
</organism>
<evidence type="ECO:0000256" key="5">
    <source>
        <dbReference type="PIRNR" id="PIRNR038994"/>
    </source>
</evidence>
<evidence type="ECO:0000256" key="2">
    <source>
        <dbReference type="ARBA" id="ARBA00022723"/>
    </source>
</evidence>
<dbReference type="InterPro" id="IPR011059">
    <property type="entry name" value="Metal-dep_hydrolase_composite"/>
</dbReference>
<keyword evidence="4 5" id="KW-0119">Carbohydrate metabolism</keyword>
<dbReference type="SUPFAM" id="SSF51556">
    <property type="entry name" value="Metallo-dependent hydrolases"/>
    <property type="match status" value="1"/>
</dbReference>
<dbReference type="InterPro" id="IPR003764">
    <property type="entry name" value="GlcNAc_6-P_deAcase"/>
</dbReference>
<comment type="cofactor">
    <cofactor evidence="8">
        <name>a divalent metal cation</name>
        <dbReference type="ChEBI" id="CHEBI:60240"/>
    </cofactor>
    <text evidence="8">Binds 1 divalent metal cation per subunit.</text>
</comment>
<evidence type="ECO:0000256" key="6">
    <source>
        <dbReference type="PIRSR" id="PIRSR038994-1"/>
    </source>
</evidence>
<dbReference type="InterPro" id="IPR006680">
    <property type="entry name" value="Amidohydro-rel"/>
</dbReference>
<feature type="active site" description="Proton donor/acceptor" evidence="6">
    <location>
        <position position="284"/>
    </location>
</feature>
<evidence type="ECO:0000256" key="3">
    <source>
        <dbReference type="ARBA" id="ARBA00022801"/>
    </source>
</evidence>
<dbReference type="PANTHER" id="PTHR11113">
    <property type="entry name" value="N-ACETYLGLUCOSAMINE-6-PHOSPHATE DEACETYLASE"/>
    <property type="match status" value="1"/>
</dbReference>
<feature type="domain" description="Amidohydrolase-related" evidence="9">
    <location>
        <begin position="67"/>
        <end position="388"/>
    </location>
</feature>
<dbReference type="NCBIfam" id="TIGR00221">
    <property type="entry name" value="nagA"/>
    <property type="match status" value="1"/>
</dbReference>
<reference evidence="10" key="1">
    <citation type="submission" date="2021-05" db="EMBL/GenBank/DDBJ databases">
        <title>Novel Bacillus species.</title>
        <authorList>
            <person name="Liu G."/>
        </authorList>
    </citation>
    <scope>NUCLEOTIDE SEQUENCE</scope>
    <source>
        <strain evidence="10">FJAT-50051</strain>
    </source>
</reference>
<evidence type="ECO:0000256" key="7">
    <source>
        <dbReference type="PIRSR" id="PIRSR038994-2"/>
    </source>
</evidence>
<evidence type="ECO:0000256" key="8">
    <source>
        <dbReference type="PIRSR" id="PIRSR038994-3"/>
    </source>
</evidence>
<dbReference type="GO" id="GO:0008448">
    <property type="term" value="F:N-acetylglucosamine-6-phosphate deacetylase activity"/>
    <property type="evidence" value="ECO:0007669"/>
    <property type="project" value="UniProtKB-EC"/>
</dbReference>
<dbReference type="Gene3D" id="2.30.40.10">
    <property type="entry name" value="Urease, subunit C, domain 1"/>
    <property type="match status" value="1"/>
</dbReference>
<dbReference type="PANTHER" id="PTHR11113:SF14">
    <property type="entry name" value="N-ACETYLGLUCOSAMINE-6-PHOSPHATE DEACETYLASE"/>
    <property type="match status" value="1"/>
</dbReference>
<dbReference type="AlphaFoldDB" id="A0A942SX74"/>
<evidence type="ECO:0000256" key="4">
    <source>
        <dbReference type="ARBA" id="ARBA00023277"/>
    </source>
</evidence>
<evidence type="ECO:0000259" key="9">
    <source>
        <dbReference type="Pfam" id="PF01979"/>
    </source>
</evidence>
<keyword evidence="3 5" id="KW-0378">Hydrolase</keyword>
<evidence type="ECO:0000313" key="10">
    <source>
        <dbReference type="EMBL" id="MBS4181505.1"/>
    </source>
</evidence>
<dbReference type="PIRSF" id="PIRSF038994">
    <property type="entry name" value="NagA"/>
    <property type="match status" value="1"/>
</dbReference>
<feature type="binding site" evidence="8">
    <location>
        <position position="206"/>
    </location>
    <ligand>
        <name>Zn(2+)</name>
        <dbReference type="ChEBI" id="CHEBI:29105"/>
    </ligand>
</feature>
<evidence type="ECO:0000256" key="1">
    <source>
        <dbReference type="ARBA" id="ARBA00010716"/>
    </source>
</evidence>
<gene>
    <name evidence="10" type="primary">nagA</name>
    <name evidence="10" type="ORF">KHB02_08925</name>
</gene>
<dbReference type="Pfam" id="PF01979">
    <property type="entry name" value="Amidohydro_1"/>
    <property type="match status" value="1"/>
</dbReference>
<dbReference type="EC" id="3.5.1.25" evidence="10"/>
<feature type="binding site" evidence="7">
    <location>
        <position position="238"/>
    </location>
    <ligand>
        <name>substrate</name>
    </ligand>
</feature>
<comment type="similarity">
    <text evidence="1 5">Belongs to the metallo-dependent hydrolases superfamily. NagA family.</text>
</comment>
<feature type="binding site" evidence="7">
    <location>
        <begin position="230"/>
        <end position="231"/>
    </location>
    <ligand>
        <name>substrate</name>
    </ligand>
</feature>
<dbReference type="GO" id="GO:0046872">
    <property type="term" value="F:metal ion binding"/>
    <property type="evidence" value="ECO:0007669"/>
    <property type="project" value="UniProtKB-KW"/>
</dbReference>
<sequence length="395" mass="39624">MTGTPAGASAGSGQEARRTLVRAARAVDTAGTVEDAWVLIDGDTIHAVGSGTDTPAADEVVDLGDAVLTPGFIDLHGHGGATVAYEDESFGAALAMHRAHGTTRSVLSLVANPVDVLATSLDRIRAVMAADPLVLGAHLEGPFLSPHNKGAHNESFLVDPTPSAVSALLEAGAGVVRQVTIAPELPGAVPAIERFVDAGVVAAVGHTVCSYEQARAAFDAGATLLTHVCNAMPGLHHRAPGPIAAATGDDRVTLELILDAVHVHPAVARVLMDAASGRVALITDAMGAAGAPDGDYALGSLAVTVTDGVAHVAGTDTIAGSTLTQDVALRNAVLLAGRSLPEAVAALTSVPAAALGLGDRLGRLAPGYAADLVALSPELDVRRVWAAGTEQPVGS</sequence>
<dbReference type="GO" id="GO:0006046">
    <property type="term" value="P:N-acetylglucosamine catabolic process"/>
    <property type="evidence" value="ECO:0007669"/>
    <property type="project" value="TreeGrafter"/>
</dbReference>
<dbReference type="Gene3D" id="3.20.20.140">
    <property type="entry name" value="Metal-dependent hydrolases"/>
    <property type="match status" value="1"/>
</dbReference>
<accession>A0A942SX74</accession>
<dbReference type="SUPFAM" id="SSF51338">
    <property type="entry name" value="Composite domain of metallo-dependent hydrolases"/>
    <property type="match status" value="1"/>
</dbReference>
<dbReference type="EMBL" id="JAGYPE010000002">
    <property type="protein sequence ID" value="MBS4181505.1"/>
    <property type="molecule type" value="Genomic_DNA"/>
</dbReference>